<dbReference type="GO" id="GO:0033309">
    <property type="term" value="C:SBF transcription complex"/>
    <property type="evidence" value="ECO:0007669"/>
    <property type="project" value="TreeGrafter"/>
</dbReference>
<keyword evidence="6" id="KW-0805">Transcription regulation</keyword>
<dbReference type="GO" id="GO:0000082">
    <property type="term" value="P:G1/S transition of mitotic cell cycle"/>
    <property type="evidence" value="ECO:0007669"/>
    <property type="project" value="InterPro"/>
</dbReference>
<accession>A0A9W4U7P9</accession>
<feature type="region of interest" description="Disordered" evidence="9">
    <location>
        <begin position="204"/>
        <end position="283"/>
    </location>
</feature>
<dbReference type="EMBL" id="CAOQHR010000002">
    <property type="protein sequence ID" value="CAI6330790.1"/>
    <property type="molecule type" value="Genomic_DNA"/>
</dbReference>
<keyword evidence="7" id="KW-0804">Transcription</keyword>
<evidence type="ECO:0000256" key="1">
    <source>
        <dbReference type="ARBA" id="ARBA00004123"/>
    </source>
</evidence>
<dbReference type="Pfam" id="PF08528">
    <property type="entry name" value="Whi5"/>
    <property type="match status" value="1"/>
</dbReference>
<dbReference type="PANTHER" id="PTHR28246">
    <property type="entry name" value="G1-SPECIFIC TRANSCRIPTIONAL REPRESSOR WHI5-RELATED"/>
    <property type="match status" value="1"/>
</dbReference>
<dbReference type="InterPro" id="IPR013734">
    <property type="entry name" value="TF_Nrm1/Whi5"/>
</dbReference>
<evidence type="ECO:0000256" key="5">
    <source>
        <dbReference type="ARBA" id="ARBA00022491"/>
    </source>
</evidence>
<dbReference type="Proteomes" id="UP001152607">
    <property type="component" value="Unassembled WGS sequence"/>
</dbReference>
<feature type="compositionally biased region" description="Low complexity" evidence="9">
    <location>
        <begin position="432"/>
        <end position="441"/>
    </location>
</feature>
<evidence type="ECO:0000256" key="3">
    <source>
        <dbReference type="ARBA" id="ARBA00006922"/>
    </source>
</evidence>
<keyword evidence="11" id="KW-1185">Reference proteome</keyword>
<keyword evidence="5" id="KW-0678">Repressor</keyword>
<sequence>MIHGGAASYPATMLNMDPTHAASLPPLYKPDLPASQESRLSAVSSTFSPPQLPSSSSNLSTSTTNDTELTTPPLSQIPVLQELSAQNPASAPLLSPNRARAQDRDASLRIDAANALRTGDTAASPMSLCSPVTHGFKRSADGSVKGANFESSTALAGTPVAHPIAHKRSKSMDTSRIGEISAQLKTRLSYAMVKVQNGWEKQSLEELEEQTSQQGSPISNVSRNNGSRPTFDSPLGTERPRRPSGVSDMSDHIIMSPNHSNSDPSRSLATSPPTHWRPSTNPTMNAAVNLISVTGSNETPMLGPAPDLSSRRKRRSSTISHYHPPPLLGSSQRKHYSDLSGTTPRTPVTPRAGILRMPSQQAEKDAVDTLLFMSSPNHSGRVPPSHSASDGAARAMATPRRVMFEAYPAPGKAADIAPIYHAPQAPPPNSQHAHAAATAYYHRAEPSR</sequence>
<protein>
    <recommendedName>
        <fullName evidence="12">Cyclin-dependent kinase</fullName>
    </recommendedName>
</protein>
<evidence type="ECO:0000256" key="2">
    <source>
        <dbReference type="ARBA" id="ARBA00004496"/>
    </source>
</evidence>
<feature type="compositionally biased region" description="Polar residues" evidence="9">
    <location>
        <begin position="215"/>
        <end position="230"/>
    </location>
</feature>
<name>A0A9W4U7P9_9PLEO</name>
<evidence type="ECO:0000256" key="9">
    <source>
        <dbReference type="SAM" id="MobiDB-lite"/>
    </source>
</evidence>
<gene>
    <name evidence="10" type="ORF">PDIGIT_LOCUS4306</name>
</gene>
<evidence type="ECO:0000256" key="6">
    <source>
        <dbReference type="ARBA" id="ARBA00023015"/>
    </source>
</evidence>
<feature type="compositionally biased region" description="Low complexity" evidence="9">
    <location>
        <begin position="44"/>
        <end position="72"/>
    </location>
</feature>
<keyword evidence="8" id="KW-0539">Nucleus</keyword>
<dbReference type="OrthoDB" id="2359117at2759"/>
<evidence type="ECO:0000256" key="7">
    <source>
        <dbReference type="ARBA" id="ARBA00023163"/>
    </source>
</evidence>
<comment type="caution">
    <text evidence="10">The sequence shown here is derived from an EMBL/GenBank/DDBJ whole genome shotgun (WGS) entry which is preliminary data.</text>
</comment>
<evidence type="ECO:0008006" key="12">
    <source>
        <dbReference type="Google" id="ProtNLM"/>
    </source>
</evidence>
<reference evidence="10" key="1">
    <citation type="submission" date="2023-01" db="EMBL/GenBank/DDBJ databases">
        <authorList>
            <person name="Van Ghelder C."/>
            <person name="Rancurel C."/>
        </authorList>
    </citation>
    <scope>NUCLEOTIDE SEQUENCE</scope>
    <source>
        <strain evidence="10">CNCM I-4278</strain>
    </source>
</reference>
<evidence type="ECO:0000256" key="4">
    <source>
        <dbReference type="ARBA" id="ARBA00022490"/>
    </source>
</evidence>
<proteinExistence type="inferred from homology"/>
<dbReference type="AlphaFoldDB" id="A0A9W4U7P9"/>
<feature type="region of interest" description="Disordered" evidence="9">
    <location>
        <begin position="419"/>
        <end position="448"/>
    </location>
</feature>
<feature type="region of interest" description="Disordered" evidence="9">
    <location>
        <begin position="1"/>
        <end position="72"/>
    </location>
</feature>
<dbReference type="GO" id="GO:0005737">
    <property type="term" value="C:cytoplasm"/>
    <property type="evidence" value="ECO:0007669"/>
    <property type="project" value="UniProtKB-SubCell"/>
</dbReference>
<dbReference type="InterPro" id="IPR039198">
    <property type="entry name" value="Srl3/Whi5"/>
</dbReference>
<feature type="region of interest" description="Disordered" evidence="9">
    <location>
        <begin position="295"/>
        <end position="361"/>
    </location>
</feature>
<comment type="similarity">
    <text evidence="3">Belongs to the WHI5/NRM1 family.</text>
</comment>
<dbReference type="PANTHER" id="PTHR28246:SF1">
    <property type="entry name" value="G1-SPECIFIC TRANSCRIPTIONAL REPRESSOR WHI5-RELATED"/>
    <property type="match status" value="1"/>
</dbReference>
<dbReference type="GO" id="GO:0003712">
    <property type="term" value="F:transcription coregulator activity"/>
    <property type="evidence" value="ECO:0007669"/>
    <property type="project" value="TreeGrafter"/>
</dbReference>
<keyword evidence="4" id="KW-0963">Cytoplasm</keyword>
<feature type="compositionally biased region" description="Polar residues" evidence="9">
    <location>
        <begin position="257"/>
        <end position="283"/>
    </location>
</feature>
<comment type="subcellular location">
    <subcellularLocation>
        <location evidence="2">Cytoplasm</location>
    </subcellularLocation>
    <subcellularLocation>
        <location evidence="1">Nucleus</location>
    </subcellularLocation>
</comment>
<evidence type="ECO:0000313" key="11">
    <source>
        <dbReference type="Proteomes" id="UP001152607"/>
    </source>
</evidence>
<organism evidence="10 11">
    <name type="scientific">Periconia digitata</name>
    <dbReference type="NCBI Taxonomy" id="1303443"/>
    <lineage>
        <taxon>Eukaryota</taxon>
        <taxon>Fungi</taxon>
        <taxon>Dikarya</taxon>
        <taxon>Ascomycota</taxon>
        <taxon>Pezizomycotina</taxon>
        <taxon>Dothideomycetes</taxon>
        <taxon>Pleosporomycetidae</taxon>
        <taxon>Pleosporales</taxon>
        <taxon>Massarineae</taxon>
        <taxon>Periconiaceae</taxon>
        <taxon>Periconia</taxon>
    </lineage>
</organism>
<evidence type="ECO:0000256" key="8">
    <source>
        <dbReference type="ARBA" id="ARBA00023242"/>
    </source>
</evidence>
<evidence type="ECO:0000313" key="10">
    <source>
        <dbReference type="EMBL" id="CAI6330790.1"/>
    </source>
</evidence>